<name>A0ABT7E5K5_9FIRM</name>
<reference evidence="6 7" key="1">
    <citation type="submission" date="2023-05" db="EMBL/GenBank/DDBJ databases">
        <title>Rombocin, a short stable natural nisin variant, displays selective antimicrobial activity against Listeria monocytogenes and employs dual mode of action to kill target bacterial strains.</title>
        <authorList>
            <person name="Wambui J."/>
            <person name="Stephan R."/>
            <person name="Kuipers O.P."/>
        </authorList>
    </citation>
    <scope>NUCLEOTIDE SEQUENCE [LARGE SCALE GENOMIC DNA]</scope>
    <source>
        <strain evidence="6 7">RC002</strain>
    </source>
</reference>
<keyword evidence="4" id="KW-0175">Coiled coil</keyword>
<evidence type="ECO:0000256" key="4">
    <source>
        <dbReference type="SAM" id="Coils"/>
    </source>
</evidence>
<dbReference type="RefSeq" id="WP_284131196.1">
    <property type="nucleotide sequence ID" value="NZ_JASKYM010000001.1"/>
</dbReference>
<evidence type="ECO:0000313" key="6">
    <source>
        <dbReference type="EMBL" id="MDK2562214.1"/>
    </source>
</evidence>
<evidence type="ECO:0000259" key="5">
    <source>
        <dbReference type="Pfam" id="PF13476"/>
    </source>
</evidence>
<feature type="domain" description="Rad50/SbcC-type AAA" evidence="5">
    <location>
        <begin position="5"/>
        <end position="237"/>
    </location>
</feature>
<organism evidence="6 7">
    <name type="scientific">Romboutsia sedimentorum</name>
    <dbReference type="NCBI Taxonomy" id="1368474"/>
    <lineage>
        <taxon>Bacteria</taxon>
        <taxon>Bacillati</taxon>
        <taxon>Bacillota</taxon>
        <taxon>Clostridia</taxon>
        <taxon>Peptostreptococcales</taxon>
        <taxon>Peptostreptococcaceae</taxon>
        <taxon>Romboutsia</taxon>
    </lineage>
</organism>
<evidence type="ECO:0000256" key="2">
    <source>
        <dbReference type="ARBA" id="ARBA00011322"/>
    </source>
</evidence>
<dbReference type="SUPFAM" id="SSF52540">
    <property type="entry name" value="P-loop containing nucleoside triphosphate hydrolases"/>
    <property type="match status" value="2"/>
</dbReference>
<evidence type="ECO:0000313" key="7">
    <source>
        <dbReference type="Proteomes" id="UP001301012"/>
    </source>
</evidence>
<comment type="caution">
    <text evidence="6">The sequence shown here is derived from an EMBL/GenBank/DDBJ whole genome shotgun (WGS) entry which is preliminary data.</text>
</comment>
<comment type="similarity">
    <text evidence="1">Belongs to the SMC family. SbcC subfamily.</text>
</comment>
<dbReference type="Gene3D" id="3.40.50.300">
    <property type="entry name" value="P-loop containing nucleotide triphosphate hydrolases"/>
    <property type="match status" value="2"/>
</dbReference>
<dbReference type="EMBL" id="JASKYM010000001">
    <property type="protein sequence ID" value="MDK2562214.1"/>
    <property type="molecule type" value="Genomic_DNA"/>
</dbReference>
<dbReference type="InterPro" id="IPR027417">
    <property type="entry name" value="P-loop_NTPase"/>
</dbReference>
<feature type="coiled-coil region" evidence="4">
    <location>
        <begin position="217"/>
        <end position="258"/>
    </location>
</feature>
<proteinExistence type="inferred from homology"/>
<accession>A0ABT7E5K5</accession>
<evidence type="ECO:0000256" key="3">
    <source>
        <dbReference type="ARBA" id="ARBA00013368"/>
    </source>
</evidence>
<dbReference type="Proteomes" id="UP001301012">
    <property type="component" value="Unassembled WGS sequence"/>
</dbReference>
<evidence type="ECO:0000256" key="1">
    <source>
        <dbReference type="ARBA" id="ARBA00006930"/>
    </source>
</evidence>
<gene>
    <name evidence="6" type="ORF">QOZ84_01530</name>
</gene>
<sequence>MKINKLELKNFRSYEEKTSFDFTTTTDKNIILVGGKNGAGKSTIFEAIKLCIYGPMAYKYQGFNSSYISRVKSNINNNSLKNDIVDAFISIDLEIKENTEKNTYKLVRQWTFTDKKLEENFSVYKNFSSIPLDADELNYFENYITSIISPKIFEFFFFDGEHLSEFFIGKNSNIHLKQSLLSLCNFDTFDVLKNTIISTSKSNKNEDDEIEISKNIYLQLEEKVNTLTSELELLNTQHQEVNNALEDLKILKIKTEKEFRKKGGVLAEEREMLNSKTIELETRRSVINQTIKDFCNEMLPFLILKDKISKLENQINAESNNLIYSQLKDKLNTEYIKKLLLNKISDSSIDEIAMTVSEALVDDIKPEGHSDNFEPIHMLSNDEARSLLSLTSNILEFDNNSILDLFEELVSIATELSKIRKTLNHSLEDKSLNNYIDNISKFSNEIGKLSESESSLLLSLHQLESDLNISTINRDKAKAKYIDLLQSNKVVDMSADLILMLDDIISTLTINKTKEIQDNFMNIFRKIIQKDNFIDFIDIDKNFNASLYINKMYNSLELKNLIENIGYDEMEKKLGTLFFNDLFKEYNVENKLDLLNAIKVNDQCVFLTLRTKVDINGFSSGEKQIYILCLYWALLKASDIEIPFIIDTPYARIDETHRNNITNEYLSTISDQVIILSTNTEIDEKAYKEIKPKLNGEYLIEYDDKNRNTIQREGYFFEV</sequence>
<protein>
    <recommendedName>
        <fullName evidence="3">Nuclease SbcCD subunit C</fullName>
    </recommendedName>
</protein>
<comment type="subunit">
    <text evidence="2">Heterodimer of SbcC and SbcD.</text>
</comment>
<dbReference type="InterPro" id="IPR038729">
    <property type="entry name" value="Rad50/SbcC_AAA"/>
</dbReference>
<keyword evidence="7" id="KW-1185">Reference proteome</keyword>
<dbReference type="Pfam" id="PF13476">
    <property type="entry name" value="AAA_23"/>
    <property type="match status" value="1"/>
</dbReference>
<dbReference type="PANTHER" id="PTHR32114">
    <property type="entry name" value="ABC TRANSPORTER ABCH.3"/>
    <property type="match status" value="1"/>
</dbReference>
<dbReference type="PANTHER" id="PTHR32114:SF2">
    <property type="entry name" value="ABC TRANSPORTER ABCH.3"/>
    <property type="match status" value="1"/>
</dbReference>